<accession>A0ACC0D2J6</accession>
<evidence type="ECO:0000313" key="2">
    <source>
        <dbReference type="Proteomes" id="UP001497680"/>
    </source>
</evidence>
<reference evidence="1 2" key="1">
    <citation type="journal article" date="2022" name="New Phytol.">
        <title>Ecological generalism drives hyperdiversity of secondary metabolite gene clusters in xylarialean endophytes.</title>
        <authorList>
            <person name="Franco M.E.E."/>
            <person name="Wisecaver J.H."/>
            <person name="Arnold A.E."/>
            <person name="Ju Y.M."/>
            <person name="Slot J.C."/>
            <person name="Ahrendt S."/>
            <person name="Moore L.P."/>
            <person name="Eastman K.E."/>
            <person name="Scott K."/>
            <person name="Konkel Z."/>
            <person name="Mondo S.J."/>
            <person name="Kuo A."/>
            <person name="Hayes R.D."/>
            <person name="Haridas S."/>
            <person name="Andreopoulos B."/>
            <person name="Riley R."/>
            <person name="LaButti K."/>
            <person name="Pangilinan J."/>
            <person name="Lipzen A."/>
            <person name="Amirebrahimi M."/>
            <person name="Yan J."/>
            <person name="Adam C."/>
            <person name="Keymanesh K."/>
            <person name="Ng V."/>
            <person name="Louie K."/>
            <person name="Northen T."/>
            <person name="Drula E."/>
            <person name="Henrissat B."/>
            <person name="Hsieh H.M."/>
            <person name="Youens-Clark K."/>
            <person name="Lutzoni F."/>
            <person name="Miadlikowska J."/>
            <person name="Eastwood D.C."/>
            <person name="Hamelin R.C."/>
            <person name="Grigoriev I.V."/>
            <person name="U'Ren J.M."/>
        </authorList>
    </citation>
    <scope>NUCLEOTIDE SEQUENCE [LARGE SCALE GENOMIC DNA]</scope>
    <source>
        <strain evidence="1 2">ER1909</strain>
    </source>
</reference>
<organism evidence="1 2">
    <name type="scientific">Hypoxylon rubiginosum</name>
    <dbReference type="NCBI Taxonomy" id="110542"/>
    <lineage>
        <taxon>Eukaryota</taxon>
        <taxon>Fungi</taxon>
        <taxon>Dikarya</taxon>
        <taxon>Ascomycota</taxon>
        <taxon>Pezizomycotina</taxon>
        <taxon>Sordariomycetes</taxon>
        <taxon>Xylariomycetidae</taxon>
        <taxon>Xylariales</taxon>
        <taxon>Hypoxylaceae</taxon>
        <taxon>Hypoxylon</taxon>
    </lineage>
</organism>
<dbReference type="EMBL" id="MU394311">
    <property type="protein sequence ID" value="KAI6086979.1"/>
    <property type="molecule type" value="Genomic_DNA"/>
</dbReference>
<comment type="caution">
    <text evidence="1">The sequence shown here is derived from an EMBL/GenBank/DDBJ whole genome shotgun (WGS) entry which is preliminary data.</text>
</comment>
<dbReference type="Proteomes" id="UP001497680">
    <property type="component" value="Unassembled WGS sequence"/>
</dbReference>
<sequence>MTLKYEYEKLPSPRHIRLLRLHKGNDWNEISCELIITALDDAPDFEALSYVWGDPAPRMRVHCSGRAAEIGPSLHGALHHLRQNSDSRILWADALCINQGDIQERNEQVRLMGELYKRAMKTLIWLGEDPDDQAWRAFQIIGVFDEILRDKGGVESQIATPNDQALARDVFHKVIKGHTLIKAIIDLFERPWFSRKWIIQELLNSNCPVVISGTHELPWQILESFAVRLRQDLIHIFMGLAKPGTTSIHHISSATVLAMMRKARNEFTLTDNIHRTLSFACSRPHDHIIGILGLVRSSEIHRFESLLDYEIPETELWHRYVKIAIESGDLGPLLFVDTLPLEVRPISWVPNIARLSEMVMKEPLMIFSSKSTYSEVIVKGECPGKVYTRHDRHMNASRNSELSARFLEDDTVLAVEGLFVDRVEELTSIAKPNNEEDVHSGAFETMELKYDMEKQAWDESFSVAFKHTKDRGRAEKVRVWEEFTRAWVLDFDSSLDARKLQEYHMYKERMHKSSGWIRQKADDNYNPDIKSMLESQQLRETQNVSEIDLADTLTAGYYFCRTADDRLGWVAPYAKVGDLIALVLGSRLLHILRPQDDGTFKLIGQSYIQGIMNGEYLRYFSHEKEIIRIS</sequence>
<proteinExistence type="predicted"/>
<keyword evidence="2" id="KW-1185">Reference proteome</keyword>
<gene>
    <name evidence="1" type="ORF">F4821DRAFT_121165</name>
</gene>
<evidence type="ECO:0000313" key="1">
    <source>
        <dbReference type="EMBL" id="KAI6086979.1"/>
    </source>
</evidence>
<protein>
    <submittedName>
        <fullName evidence="1">HET-domain-containing protein</fullName>
    </submittedName>
</protein>
<name>A0ACC0D2J6_9PEZI</name>